<evidence type="ECO:0000313" key="1">
    <source>
        <dbReference type="EMBL" id="CAB4345015.1"/>
    </source>
</evidence>
<dbReference type="AlphaFoldDB" id="A0A6J5ZSF6"/>
<proteinExistence type="predicted"/>
<gene>
    <name evidence="1" type="ORF">UFOPK3547_01018</name>
</gene>
<accession>A0A6J5ZSF6</accession>
<organism evidence="1">
    <name type="scientific">freshwater metagenome</name>
    <dbReference type="NCBI Taxonomy" id="449393"/>
    <lineage>
        <taxon>unclassified sequences</taxon>
        <taxon>metagenomes</taxon>
        <taxon>ecological metagenomes</taxon>
    </lineage>
</organism>
<dbReference type="EMBL" id="CAESAN010000080">
    <property type="protein sequence ID" value="CAB4345015.1"/>
    <property type="molecule type" value="Genomic_DNA"/>
</dbReference>
<name>A0A6J5ZSF6_9ZZZZ</name>
<reference evidence="1" key="1">
    <citation type="submission" date="2020-05" db="EMBL/GenBank/DDBJ databases">
        <authorList>
            <person name="Chiriac C."/>
            <person name="Salcher M."/>
            <person name="Ghai R."/>
            <person name="Kavagutti S V."/>
        </authorList>
    </citation>
    <scope>NUCLEOTIDE SEQUENCE</scope>
</reference>
<sequence>MLEGVDVKVGAEAAVDHVEHVAVEGRGHSGAVVVCGFDNRRVLDEVGPEQQVVDARPQQ</sequence>
<protein>
    <submittedName>
        <fullName evidence="1">Unannotated protein</fullName>
    </submittedName>
</protein>